<gene>
    <name evidence="1" type="ORF">M8C21_022765</name>
</gene>
<keyword evidence="2" id="KW-1185">Reference proteome</keyword>
<dbReference type="Proteomes" id="UP001206925">
    <property type="component" value="Unassembled WGS sequence"/>
</dbReference>
<sequence length="89" mass="9794">MEEEVVGCYEIVRVTHPPRPVYARPMRCKANQRHSQTRLVTGAKLLKINDIQAIDQVQVISSSISSVSDCSSFGEMVDLNAIGCVEKCG</sequence>
<organism evidence="1 2">
    <name type="scientific">Ambrosia artemisiifolia</name>
    <name type="common">Common ragweed</name>
    <dbReference type="NCBI Taxonomy" id="4212"/>
    <lineage>
        <taxon>Eukaryota</taxon>
        <taxon>Viridiplantae</taxon>
        <taxon>Streptophyta</taxon>
        <taxon>Embryophyta</taxon>
        <taxon>Tracheophyta</taxon>
        <taxon>Spermatophyta</taxon>
        <taxon>Magnoliopsida</taxon>
        <taxon>eudicotyledons</taxon>
        <taxon>Gunneridae</taxon>
        <taxon>Pentapetalae</taxon>
        <taxon>asterids</taxon>
        <taxon>campanulids</taxon>
        <taxon>Asterales</taxon>
        <taxon>Asteraceae</taxon>
        <taxon>Asteroideae</taxon>
        <taxon>Heliantheae alliance</taxon>
        <taxon>Heliantheae</taxon>
        <taxon>Ambrosia</taxon>
    </lineage>
</organism>
<evidence type="ECO:0000313" key="1">
    <source>
        <dbReference type="EMBL" id="KAI7758241.1"/>
    </source>
</evidence>
<protein>
    <submittedName>
        <fullName evidence="1">Uncharacterized protein</fullName>
    </submittedName>
</protein>
<accession>A0AAD5DGH0</accession>
<comment type="caution">
    <text evidence="1">The sequence shown here is derived from an EMBL/GenBank/DDBJ whole genome shotgun (WGS) entry which is preliminary data.</text>
</comment>
<evidence type="ECO:0000313" key="2">
    <source>
        <dbReference type="Proteomes" id="UP001206925"/>
    </source>
</evidence>
<dbReference type="EMBL" id="JAMZMK010000015">
    <property type="protein sequence ID" value="KAI7758241.1"/>
    <property type="molecule type" value="Genomic_DNA"/>
</dbReference>
<name>A0AAD5DGH0_AMBAR</name>
<reference evidence="1" key="1">
    <citation type="submission" date="2022-06" db="EMBL/GenBank/DDBJ databases">
        <title>Uncovering the hologenomic basis of an extraordinary plant invasion.</title>
        <authorList>
            <person name="Bieker V.C."/>
            <person name="Martin M.D."/>
            <person name="Gilbert T."/>
            <person name="Hodgins K."/>
            <person name="Battlay P."/>
            <person name="Petersen B."/>
            <person name="Wilson J."/>
        </authorList>
    </citation>
    <scope>NUCLEOTIDE SEQUENCE</scope>
    <source>
        <strain evidence="1">AA19_3_7</strain>
        <tissue evidence="1">Leaf</tissue>
    </source>
</reference>
<proteinExistence type="predicted"/>
<dbReference type="AlphaFoldDB" id="A0AAD5DGH0"/>